<gene>
    <name evidence="1" type="ORF">MNBD_GAMMA24-1601</name>
</gene>
<sequence length="162" mass="18270">MNSHAIFNHELKRRACRWLSLCIMLTPFSVQADTPPIKTDPQITRMQTQIDALNKRLQRLEKIVHSRLSAKDTTPPPATAPAHVRSKLSALQEVQVLQTNWEQLQRGLSTSELQILLGDPASKFKIGRETVWYYKYPGIGAGSVMLGNDGKVNSWQKPSFGF</sequence>
<proteinExistence type="predicted"/>
<evidence type="ECO:0008006" key="2">
    <source>
        <dbReference type="Google" id="ProtNLM"/>
    </source>
</evidence>
<dbReference type="AlphaFoldDB" id="A0A3B1BU48"/>
<reference evidence="1" key="1">
    <citation type="submission" date="2018-06" db="EMBL/GenBank/DDBJ databases">
        <authorList>
            <person name="Zhirakovskaya E."/>
        </authorList>
    </citation>
    <scope>NUCLEOTIDE SEQUENCE</scope>
</reference>
<dbReference type="EMBL" id="UOFZ01000168">
    <property type="protein sequence ID" value="VAX14260.1"/>
    <property type="molecule type" value="Genomic_DNA"/>
</dbReference>
<name>A0A3B1BU48_9ZZZZ</name>
<organism evidence="1">
    <name type="scientific">hydrothermal vent metagenome</name>
    <dbReference type="NCBI Taxonomy" id="652676"/>
    <lineage>
        <taxon>unclassified sequences</taxon>
        <taxon>metagenomes</taxon>
        <taxon>ecological metagenomes</taxon>
    </lineage>
</organism>
<protein>
    <recommendedName>
        <fullName evidence="2">Lipoprotein SmpA/OmlA domain-containing protein</fullName>
    </recommendedName>
</protein>
<accession>A0A3B1BU48</accession>
<evidence type="ECO:0000313" key="1">
    <source>
        <dbReference type="EMBL" id="VAX14260.1"/>
    </source>
</evidence>